<comment type="caution">
    <text evidence="1">The sequence shown here is derived from an EMBL/GenBank/DDBJ whole genome shotgun (WGS) entry which is preliminary data.</text>
</comment>
<protein>
    <submittedName>
        <fullName evidence="1">Uncharacterized protein</fullName>
    </submittedName>
</protein>
<dbReference type="Proteomes" id="UP001172102">
    <property type="component" value="Unassembled WGS sequence"/>
</dbReference>
<reference evidence="1" key="1">
    <citation type="submission" date="2023-06" db="EMBL/GenBank/DDBJ databases">
        <title>Genome-scale phylogeny and comparative genomics of the fungal order Sordariales.</title>
        <authorList>
            <consortium name="Lawrence Berkeley National Laboratory"/>
            <person name="Hensen N."/>
            <person name="Bonometti L."/>
            <person name="Westerberg I."/>
            <person name="Brannstrom I.O."/>
            <person name="Guillou S."/>
            <person name="Cros-Aarteil S."/>
            <person name="Calhoun S."/>
            <person name="Haridas S."/>
            <person name="Kuo A."/>
            <person name="Mondo S."/>
            <person name="Pangilinan J."/>
            <person name="Riley R."/>
            <person name="Labutti K."/>
            <person name="Andreopoulos B."/>
            <person name="Lipzen A."/>
            <person name="Chen C."/>
            <person name="Yanf M."/>
            <person name="Daum C."/>
            <person name="Ng V."/>
            <person name="Clum A."/>
            <person name="Steindorff A."/>
            <person name="Ohm R."/>
            <person name="Martin F."/>
            <person name="Silar P."/>
            <person name="Natvig D."/>
            <person name="Lalanne C."/>
            <person name="Gautier V."/>
            <person name="Ament-Velasquez S.L."/>
            <person name="Kruys A."/>
            <person name="Hutchinson M.I."/>
            <person name="Powell A.J."/>
            <person name="Barry K."/>
            <person name="Miller A.N."/>
            <person name="Grigoriev I.V."/>
            <person name="Debuchy R."/>
            <person name="Gladieux P."/>
            <person name="Thoren M.H."/>
            <person name="Johannesson H."/>
        </authorList>
    </citation>
    <scope>NUCLEOTIDE SEQUENCE</scope>
    <source>
        <strain evidence="1">SMH4607-1</strain>
    </source>
</reference>
<proteinExistence type="predicted"/>
<organism evidence="1 2">
    <name type="scientific">Lasiosphaeris hirsuta</name>
    <dbReference type="NCBI Taxonomy" id="260670"/>
    <lineage>
        <taxon>Eukaryota</taxon>
        <taxon>Fungi</taxon>
        <taxon>Dikarya</taxon>
        <taxon>Ascomycota</taxon>
        <taxon>Pezizomycotina</taxon>
        <taxon>Sordariomycetes</taxon>
        <taxon>Sordariomycetidae</taxon>
        <taxon>Sordariales</taxon>
        <taxon>Lasiosphaeriaceae</taxon>
        <taxon>Lasiosphaeris</taxon>
    </lineage>
</organism>
<dbReference type="EMBL" id="JAUKUA010000003">
    <property type="protein sequence ID" value="KAK0719719.1"/>
    <property type="molecule type" value="Genomic_DNA"/>
</dbReference>
<keyword evidence="2" id="KW-1185">Reference proteome</keyword>
<sequence length="105" mass="11734">MQTPLRNACFDSGPETKRRKILKSSLPNIWWAAQLELLPFCPMSRVSDLVFGQFGQSTAFWVSLCPPHTCDHAFQEAASFAQVPHVVDIVSISSQQVKEVRLTSS</sequence>
<dbReference type="AlphaFoldDB" id="A0AA40DX85"/>
<accession>A0AA40DX85</accession>
<gene>
    <name evidence="1" type="ORF">B0H67DRAFT_161837</name>
</gene>
<name>A0AA40DX85_9PEZI</name>
<evidence type="ECO:0000313" key="2">
    <source>
        <dbReference type="Proteomes" id="UP001172102"/>
    </source>
</evidence>
<evidence type="ECO:0000313" key="1">
    <source>
        <dbReference type="EMBL" id="KAK0719719.1"/>
    </source>
</evidence>